<dbReference type="GO" id="GO:0016757">
    <property type="term" value="F:glycosyltransferase activity"/>
    <property type="evidence" value="ECO:0007669"/>
    <property type="project" value="UniProtKB-KW"/>
</dbReference>
<keyword evidence="2" id="KW-0328">Glycosyltransferase</keyword>
<organism evidence="2 3">
    <name type="scientific">Parapedobacter deserti</name>
    <dbReference type="NCBI Taxonomy" id="1912957"/>
    <lineage>
        <taxon>Bacteria</taxon>
        <taxon>Pseudomonadati</taxon>
        <taxon>Bacteroidota</taxon>
        <taxon>Sphingobacteriia</taxon>
        <taxon>Sphingobacteriales</taxon>
        <taxon>Sphingobacteriaceae</taxon>
        <taxon>Parapedobacter</taxon>
    </lineage>
</organism>
<sequence length="412" mass="47309">MNKKPRILFLIPDFPRISETFIVNQMVYLLDRGYDIAILSWGKLKHPPHPKVIQYDLLAKTTYVDIPDSALKRLACFIKTCIRNPSRNHIRALNIFRFKIDALKLKVFYKLLAFNRLGADFDIVHAHFGFMSDFFFKGKYLGFFEKSKLITTFHGYDMMPNELALNRKRYKELFANNTLITVNNDFGKSLILNINPHYRRIKLLPVGLDTQYYKPSKAKTIAEFTNVLFCGRLIPLKGCAILIKIAHILINNRQIKSLRFHIVGNGKELGNLQRLVIQYNLENHIIFSGFKTQEQIIRIMDESDLFLLPGIVDDDGRAETQGLVIQEAQAMCLPVIVSDAGGMKYGVENGVNGFVVPERDEEAFADKIELLVHNTDLRKKMGEAARDFVVHNFDSKILGGKLEKYYCEVLAE</sequence>
<dbReference type="Pfam" id="PF00534">
    <property type="entry name" value="Glycos_transf_1"/>
    <property type="match status" value="1"/>
</dbReference>
<dbReference type="SUPFAM" id="SSF53756">
    <property type="entry name" value="UDP-Glycosyltransferase/glycogen phosphorylase"/>
    <property type="match status" value="1"/>
</dbReference>
<dbReference type="InterPro" id="IPR001296">
    <property type="entry name" value="Glyco_trans_1"/>
</dbReference>
<feature type="domain" description="Glycosyl transferase family 1" evidence="1">
    <location>
        <begin position="226"/>
        <end position="387"/>
    </location>
</feature>
<dbReference type="Proteomes" id="UP001595526">
    <property type="component" value="Unassembled WGS sequence"/>
</dbReference>
<proteinExistence type="predicted"/>
<protein>
    <submittedName>
        <fullName evidence="2">Glycosyltransferase</fullName>
        <ecNumber evidence="2">2.4.-.-</ecNumber>
    </submittedName>
</protein>
<dbReference type="Gene3D" id="3.40.50.2000">
    <property type="entry name" value="Glycogen Phosphorylase B"/>
    <property type="match status" value="2"/>
</dbReference>
<comment type="caution">
    <text evidence="2">The sequence shown here is derived from an EMBL/GenBank/DDBJ whole genome shotgun (WGS) entry which is preliminary data.</text>
</comment>
<dbReference type="RefSeq" id="WP_379018620.1">
    <property type="nucleotide sequence ID" value="NZ_JBHRTA010000004.1"/>
</dbReference>
<evidence type="ECO:0000313" key="2">
    <source>
        <dbReference type="EMBL" id="MFC3196168.1"/>
    </source>
</evidence>
<gene>
    <name evidence="2" type="ORF">ACFOET_00945</name>
</gene>
<accession>A0ABV7JH24</accession>
<keyword evidence="2" id="KW-0808">Transferase</keyword>
<reference evidence="3" key="1">
    <citation type="journal article" date="2019" name="Int. J. Syst. Evol. Microbiol.">
        <title>The Global Catalogue of Microorganisms (GCM) 10K type strain sequencing project: providing services to taxonomists for standard genome sequencing and annotation.</title>
        <authorList>
            <consortium name="The Broad Institute Genomics Platform"/>
            <consortium name="The Broad Institute Genome Sequencing Center for Infectious Disease"/>
            <person name="Wu L."/>
            <person name="Ma J."/>
        </authorList>
    </citation>
    <scope>NUCLEOTIDE SEQUENCE [LARGE SCALE GENOMIC DNA]</scope>
    <source>
        <strain evidence="3">KCTC 52416</strain>
    </source>
</reference>
<evidence type="ECO:0000259" key="1">
    <source>
        <dbReference type="Pfam" id="PF00534"/>
    </source>
</evidence>
<evidence type="ECO:0000313" key="3">
    <source>
        <dbReference type="Proteomes" id="UP001595526"/>
    </source>
</evidence>
<keyword evidence="3" id="KW-1185">Reference proteome</keyword>
<name>A0ABV7JH24_9SPHI</name>
<dbReference type="EC" id="2.4.-.-" evidence="2"/>
<dbReference type="EMBL" id="JBHRTA010000004">
    <property type="protein sequence ID" value="MFC3196168.1"/>
    <property type="molecule type" value="Genomic_DNA"/>
</dbReference>
<dbReference type="PANTHER" id="PTHR12526">
    <property type="entry name" value="GLYCOSYLTRANSFERASE"/>
    <property type="match status" value="1"/>
</dbReference>